<dbReference type="InterPro" id="IPR002938">
    <property type="entry name" value="FAD-bd"/>
</dbReference>
<dbReference type="VEuPathDB" id="FungiDB:Z519_00953"/>
<evidence type="ECO:0000256" key="2">
    <source>
        <dbReference type="ARBA" id="ARBA00022630"/>
    </source>
</evidence>
<evidence type="ECO:0000256" key="5">
    <source>
        <dbReference type="ARBA" id="ARBA00023033"/>
    </source>
</evidence>
<dbReference type="Proteomes" id="UP000053789">
    <property type="component" value="Unassembled WGS sequence"/>
</dbReference>
<evidence type="ECO:0000313" key="8">
    <source>
        <dbReference type="Proteomes" id="UP000053789"/>
    </source>
</evidence>
<evidence type="ECO:0000256" key="3">
    <source>
        <dbReference type="ARBA" id="ARBA00022827"/>
    </source>
</evidence>
<dbReference type="PANTHER" id="PTHR47178">
    <property type="entry name" value="MONOOXYGENASE, FAD-BINDING"/>
    <property type="match status" value="1"/>
</dbReference>
<keyword evidence="3" id="KW-0274">FAD</keyword>
<gene>
    <name evidence="7" type="ORF">Z519_00953</name>
</gene>
<organism evidence="7 8">
    <name type="scientific">Cladophialophora bantiana (strain ATCC 10958 / CBS 173.52 / CDC B-1940 / NIH 8579)</name>
    <name type="common">Xylohypha bantiana</name>
    <dbReference type="NCBI Taxonomy" id="1442370"/>
    <lineage>
        <taxon>Eukaryota</taxon>
        <taxon>Fungi</taxon>
        <taxon>Dikarya</taxon>
        <taxon>Ascomycota</taxon>
        <taxon>Pezizomycotina</taxon>
        <taxon>Eurotiomycetes</taxon>
        <taxon>Chaetothyriomycetidae</taxon>
        <taxon>Chaetothyriales</taxon>
        <taxon>Herpotrichiellaceae</taxon>
        <taxon>Cladophialophora</taxon>
    </lineage>
</organism>
<dbReference type="GeneID" id="27693881"/>
<protein>
    <recommendedName>
        <fullName evidence="6">FAD-binding domain-containing protein</fullName>
    </recommendedName>
</protein>
<dbReference type="Pfam" id="PF01494">
    <property type="entry name" value="FAD_binding_3"/>
    <property type="match status" value="1"/>
</dbReference>
<evidence type="ECO:0000256" key="4">
    <source>
        <dbReference type="ARBA" id="ARBA00023002"/>
    </source>
</evidence>
<feature type="domain" description="FAD-binding" evidence="6">
    <location>
        <begin position="125"/>
        <end position="370"/>
    </location>
</feature>
<keyword evidence="2" id="KW-0285">Flavoprotein</keyword>
<dbReference type="EMBL" id="KN846980">
    <property type="protein sequence ID" value="KIW99290.1"/>
    <property type="molecule type" value="Genomic_DNA"/>
</dbReference>
<reference evidence="7" key="1">
    <citation type="submission" date="2015-01" db="EMBL/GenBank/DDBJ databases">
        <title>The Genome Sequence of Cladophialophora bantiana CBS 173.52.</title>
        <authorList>
            <consortium name="The Broad Institute Genomics Platform"/>
            <person name="Cuomo C."/>
            <person name="de Hoog S."/>
            <person name="Gorbushina A."/>
            <person name="Stielow B."/>
            <person name="Teixiera M."/>
            <person name="Abouelleil A."/>
            <person name="Chapman S.B."/>
            <person name="Priest M."/>
            <person name="Young S.K."/>
            <person name="Wortman J."/>
            <person name="Nusbaum C."/>
            <person name="Birren B."/>
        </authorList>
    </citation>
    <scope>NUCLEOTIDE SEQUENCE [LARGE SCALE GENOMIC DNA]</scope>
    <source>
        <strain evidence="7">CBS 173.52</strain>
    </source>
</reference>
<dbReference type="PRINTS" id="PR00420">
    <property type="entry name" value="RNGMNOXGNASE"/>
</dbReference>
<name>A0A0D2I7R6_CLAB1</name>
<evidence type="ECO:0000313" key="7">
    <source>
        <dbReference type="EMBL" id="KIW99290.1"/>
    </source>
</evidence>
<dbReference type="PANTHER" id="PTHR47178:SF2">
    <property type="entry name" value="FAD-BINDING DOMAIN-CONTAINING PROTEIN"/>
    <property type="match status" value="1"/>
</dbReference>
<dbReference type="GO" id="GO:0004497">
    <property type="term" value="F:monooxygenase activity"/>
    <property type="evidence" value="ECO:0007669"/>
    <property type="project" value="UniProtKB-KW"/>
</dbReference>
<dbReference type="HOGENOM" id="CLU_009665_3_2_1"/>
<dbReference type="InterPro" id="IPR036188">
    <property type="entry name" value="FAD/NAD-bd_sf"/>
</dbReference>
<evidence type="ECO:0000256" key="1">
    <source>
        <dbReference type="ARBA" id="ARBA00001974"/>
    </source>
</evidence>
<dbReference type="SUPFAM" id="SSF51905">
    <property type="entry name" value="FAD/NAD(P)-binding domain"/>
    <property type="match status" value="1"/>
</dbReference>
<dbReference type="AlphaFoldDB" id="A0A0D2I7R6"/>
<proteinExistence type="predicted"/>
<dbReference type="RefSeq" id="XP_016625959.1">
    <property type="nucleotide sequence ID" value="XM_016758710.1"/>
</dbReference>
<dbReference type="GO" id="GO:0071949">
    <property type="term" value="F:FAD binding"/>
    <property type="evidence" value="ECO:0007669"/>
    <property type="project" value="InterPro"/>
</dbReference>
<comment type="cofactor">
    <cofactor evidence="1">
        <name>FAD</name>
        <dbReference type="ChEBI" id="CHEBI:57692"/>
    </cofactor>
</comment>
<accession>A0A0D2I7R6</accession>
<keyword evidence="4" id="KW-0560">Oxidoreductase</keyword>
<evidence type="ECO:0000259" key="6">
    <source>
        <dbReference type="Pfam" id="PF01494"/>
    </source>
</evidence>
<keyword evidence="5" id="KW-0503">Monooxygenase</keyword>
<sequence>MGSCDEFRVLIIGGGTCGLAIAQGLAKENISYTIFERDAADDYWNKTRDWGMLLHWGKDFLMRMLPEDLKETFKDTLVDPAYDGTEGVPIPHVHGGTGQVMARIAMPGMVRVSRKKLRAFLTSKRDLNISFEKKLVSIESTGATVTAVFDDGSREKGSFIVGCDGSRSKVREYLVGPEAAKPYDTGMTIINHVASGFTSESARLLRKYHPIGTCFYDPEVSGIFLLTILDGSSAEKPEMWSFQIHHAWWGAPNAADLKDPRVRLRFFKERSSRICEPFSTAAAALPDDTVLPADPGQQWSPILWDNHNGTVTIAGDAAHSMLPNRGQGLNNAMQDAAEIVDAVKLAVSGTSPLADAVTAYEDRMRPRGARDVALSLETASKLYVSELRESPMFKVGLQKMDADGVKVVAVPNAVQLMD</sequence>
<dbReference type="Gene3D" id="3.50.50.60">
    <property type="entry name" value="FAD/NAD(P)-binding domain"/>
    <property type="match status" value="1"/>
</dbReference>
<dbReference type="OrthoDB" id="47494at2759"/>
<keyword evidence="8" id="KW-1185">Reference proteome</keyword>